<organism evidence="2 3">
    <name type="scientific">Exophiala oligosperma</name>
    <dbReference type="NCBI Taxonomy" id="215243"/>
    <lineage>
        <taxon>Eukaryota</taxon>
        <taxon>Fungi</taxon>
        <taxon>Dikarya</taxon>
        <taxon>Ascomycota</taxon>
        <taxon>Pezizomycotina</taxon>
        <taxon>Eurotiomycetes</taxon>
        <taxon>Chaetothyriomycetidae</taxon>
        <taxon>Chaetothyriales</taxon>
        <taxon>Herpotrichiellaceae</taxon>
        <taxon>Exophiala</taxon>
    </lineage>
</organism>
<keyword evidence="3" id="KW-1185">Reference proteome</keyword>
<reference evidence="2 3" key="1">
    <citation type="submission" date="2015-01" db="EMBL/GenBank/DDBJ databases">
        <title>The Genome Sequence of Exophiala oligosperma CBS72588.</title>
        <authorList>
            <consortium name="The Broad Institute Genomics Platform"/>
            <person name="Cuomo C."/>
            <person name="de Hoog S."/>
            <person name="Gorbushina A."/>
            <person name="Stielow B."/>
            <person name="Teixiera M."/>
            <person name="Abouelleil A."/>
            <person name="Chapman S.B."/>
            <person name="Priest M."/>
            <person name="Young S.K."/>
            <person name="Wortman J."/>
            <person name="Nusbaum C."/>
            <person name="Birren B."/>
        </authorList>
    </citation>
    <scope>NUCLEOTIDE SEQUENCE [LARGE SCALE GENOMIC DNA]</scope>
    <source>
        <strain evidence="2 3">CBS 72588</strain>
    </source>
</reference>
<proteinExistence type="predicted"/>
<evidence type="ECO:0000256" key="1">
    <source>
        <dbReference type="SAM" id="MobiDB-lite"/>
    </source>
</evidence>
<dbReference type="Proteomes" id="UP000053342">
    <property type="component" value="Unassembled WGS sequence"/>
</dbReference>
<feature type="region of interest" description="Disordered" evidence="1">
    <location>
        <begin position="290"/>
        <end position="309"/>
    </location>
</feature>
<feature type="region of interest" description="Disordered" evidence="1">
    <location>
        <begin position="250"/>
        <end position="273"/>
    </location>
</feature>
<dbReference type="VEuPathDB" id="FungiDB:PV06_05056"/>
<gene>
    <name evidence="2" type="ORF">PV06_05056</name>
</gene>
<dbReference type="EMBL" id="KN847335">
    <property type="protein sequence ID" value="KIW44012.1"/>
    <property type="molecule type" value="Genomic_DNA"/>
</dbReference>
<accession>A0A0D2C2P5</accession>
<dbReference type="HOGENOM" id="CLU_847389_0_0_1"/>
<sequence length="328" mass="37787">MGDSPTRNGIINLCIWELATSIHPSFLKFFGYNQRLLEVAVSDPRAPRELHTYSVVPILDCRELIWSMMSEISASGLSNEQRTLFARLFAVYFNIFQRLCLPKVGEIHMDNRSALLHDIKIAAFNLVFIHTLEIFCFFTKHTTASASEDLEDDFLQWAESNPSFLKFVKHLVPTFEQLLCHIQKIYEPTTWKKWLKIRFGPKHQNDKVMSMKSCAKGFRKTIPAHFPFSLWRSLEKTRACENEDDLQIGKLTNNDEVGESELHGGSFHGREDDESSYDIEESHCYDCGKGEENLEDRSEEDGQPPPVRARAGVYHRRSVATLLALIIW</sequence>
<dbReference type="GeneID" id="27357130"/>
<name>A0A0D2C2P5_9EURO</name>
<dbReference type="RefSeq" id="XP_016264228.1">
    <property type="nucleotide sequence ID" value="XM_016406022.1"/>
</dbReference>
<protein>
    <submittedName>
        <fullName evidence="2">Uncharacterized protein</fullName>
    </submittedName>
</protein>
<dbReference type="AlphaFoldDB" id="A0A0D2C2P5"/>
<evidence type="ECO:0000313" key="2">
    <source>
        <dbReference type="EMBL" id="KIW44012.1"/>
    </source>
</evidence>
<evidence type="ECO:0000313" key="3">
    <source>
        <dbReference type="Proteomes" id="UP000053342"/>
    </source>
</evidence>